<dbReference type="Pfam" id="PF07963">
    <property type="entry name" value="N_methyl"/>
    <property type="match status" value="1"/>
</dbReference>
<evidence type="ECO:0000313" key="5">
    <source>
        <dbReference type="EMBL" id="QJD94042.1"/>
    </source>
</evidence>
<dbReference type="Gene3D" id="3.30.700.10">
    <property type="entry name" value="Glycoprotein, Type 4 Pilin"/>
    <property type="match status" value="1"/>
</dbReference>
<organism evidence="5 6">
    <name type="scientific">Duganella dendranthematis</name>
    <dbReference type="NCBI Taxonomy" id="2728021"/>
    <lineage>
        <taxon>Bacteria</taxon>
        <taxon>Pseudomonadati</taxon>
        <taxon>Pseudomonadota</taxon>
        <taxon>Betaproteobacteria</taxon>
        <taxon>Burkholderiales</taxon>
        <taxon>Oxalobacteraceae</taxon>
        <taxon>Telluria group</taxon>
        <taxon>Duganella</taxon>
    </lineage>
</organism>
<dbReference type="NCBIfam" id="TIGR02532">
    <property type="entry name" value="IV_pilin_GFxxxE"/>
    <property type="match status" value="1"/>
</dbReference>
<evidence type="ECO:0000256" key="1">
    <source>
        <dbReference type="ARBA" id="ARBA00005233"/>
    </source>
</evidence>
<evidence type="ECO:0000256" key="2">
    <source>
        <dbReference type="ARBA" id="ARBA00022481"/>
    </source>
</evidence>
<keyword evidence="4" id="KW-0472">Membrane</keyword>
<dbReference type="Pfam" id="PF00114">
    <property type="entry name" value="Pilin"/>
    <property type="match status" value="1"/>
</dbReference>
<proteinExistence type="inferred from homology"/>
<dbReference type="SUPFAM" id="SSF54523">
    <property type="entry name" value="Pili subunits"/>
    <property type="match status" value="1"/>
</dbReference>
<evidence type="ECO:0000313" key="6">
    <source>
        <dbReference type="Proteomes" id="UP000503117"/>
    </source>
</evidence>
<protein>
    <submittedName>
        <fullName evidence="5">Prepilin-type N-terminal cleavage/methylation domain-containing protein</fullName>
    </submittedName>
</protein>
<comment type="similarity">
    <text evidence="1 3">Belongs to the N-Me-Phe pilin family.</text>
</comment>
<keyword evidence="2" id="KW-0488">Methylation</keyword>
<feature type="transmembrane region" description="Helical" evidence="4">
    <location>
        <begin position="12"/>
        <end position="32"/>
    </location>
</feature>
<dbReference type="InterPro" id="IPR001082">
    <property type="entry name" value="Pilin"/>
</dbReference>
<dbReference type="InterPro" id="IPR012902">
    <property type="entry name" value="N_methyl_site"/>
</dbReference>
<evidence type="ECO:0000256" key="4">
    <source>
        <dbReference type="SAM" id="Phobius"/>
    </source>
</evidence>
<gene>
    <name evidence="5" type="ORF">HH213_07805</name>
</gene>
<dbReference type="PANTHER" id="PTHR30093">
    <property type="entry name" value="GENERAL SECRETION PATHWAY PROTEIN G"/>
    <property type="match status" value="1"/>
</dbReference>
<evidence type="ECO:0000256" key="3">
    <source>
        <dbReference type="RuleBase" id="RU000389"/>
    </source>
</evidence>
<sequence length="158" mass="15883">MKMMKKQAQAGFTLIELMIVVAIIGILAAVAIPQYSDYTAKAKAQSVVAALDGLKTAVSLCIQENSGVADSCDTGAAGIPAFTATKEVSSATVTDGVIKANLDTDTGKALKGSYIQLAPSGLGTANITWTVSTDSTNTAVSNALTKNNPPASAASAAS</sequence>
<name>A0ABX6MI84_9BURK</name>
<accession>A0ABX6MI84</accession>
<keyword evidence="4" id="KW-0812">Transmembrane</keyword>
<dbReference type="EMBL" id="CP051684">
    <property type="protein sequence ID" value="QJD94042.1"/>
    <property type="molecule type" value="Genomic_DNA"/>
</dbReference>
<keyword evidence="4" id="KW-1133">Transmembrane helix</keyword>
<keyword evidence="6" id="KW-1185">Reference proteome</keyword>
<dbReference type="InterPro" id="IPR045584">
    <property type="entry name" value="Pilin-like"/>
</dbReference>
<keyword evidence="3" id="KW-0281">Fimbrium</keyword>
<dbReference type="PROSITE" id="PS00409">
    <property type="entry name" value="PROKAR_NTER_METHYL"/>
    <property type="match status" value="1"/>
</dbReference>
<reference evidence="5 6" key="1">
    <citation type="submission" date="2020-04" db="EMBL/GenBank/DDBJ databases">
        <title>Genome sequencing of novel species.</title>
        <authorList>
            <person name="Heo J."/>
            <person name="Kim S.-J."/>
            <person name="Kim J.-S."/>
            <person name="Hong S.-B."/>
            <person name="Kwon S.-W."/>
        </authorList>
    </citation>
    <scope>NUCLEOTIDE SEQUENCE [LARGE SCALE GENOMIC DNA]</scope>
    <source>
        <strain evidence="5 6">AF9R3</strain>
    </source>
</reference>
<dbReference type="PANTHER" id="PTHR30093:SF34">
    <property type="entry name" value="PREPILIN PEPTIDASE-DEPENDENT PROTEIN D"/>
    <property type="match status" value="1"/>
</dbReference>
<dbReference type="Proteomes" id="UP000503117">
    <property type="component" value="Chromosome"/>
</dbReference>